<dbReference type="Gene3D" id="2.60.40.10">
    <property type="entry name" value="Immunoglobulins"/>
    <property type="match status" value="5"/>
</dbReference>
<dbReference type="FunFam" id="2.60.40.10:FF:000625">
    <property type="entry name" value="Vascular cell adhesion molecule 1"/>
    <property type="match status" value="1"/>
</dbReference>
<feature type="transmembrane region" description="Helical" evidence="10">
    <location>
        <begin position="673"/>
        <end position="698"/>
    </location>
</feature>
<keyword evidence="8" id="KW-0325">Glycoprotein</keyword>
<dbReference type="OMA" id="LMRIQWL"/>
<gene>
    <name evidence="12" type="primary">VCAM1</name>
</gene>
<dbReference type="PRINTS" id="PR01474">
    <property type="entry name" value="VCAM1"/>
</dbReference>
<dbReference type="GO" id="GO:0050901">
    <property type="term" value="P:leukocyte tethering or rolling"/>
    <property type="evidence" value="ECO:0007669"/>
    <property type="project" value="Ensembl"/>
</dbReference>
<dbReference type="GO" id="GO:0045177">
    <property type="term" value="C:apical part of cell"/>
    <property type="evidence" value="ECO:0007669"/>
    <property type="project" value="Ensembl"/>
</dbReference>
<keyword evidence="7" id="KW-1015">Disulfide bond</keyword>
<dbReference type="CDD" id="cd00096">
    <property type="entry name" value="Ig"/>
    <property type="match status" value="1"/>
</dbReference>
<evidence type="ECO:0000256" key="1">
    <source>
        <dbReference type="ARBA" id="ARBA00004251"/>
    </source>
</evidence>
<evidence type="ECO:0000259" key="11">
    <source>
        <dbReference type="PROSITE" id="PS50835"/>
    </source>
</evidence>
<dbReference type="GO" id="GO:0005902">
    <property type="term" value="C:microvillus"/>
    <property type="evidence" value="ECO:0007669"/>
    <property type="project" value="Ensembl"/>
</dbReference>
<dbReference type="GO" id="GO:0030175">
    <property type="term" value="C:filopodium"/>
    <property type="evidence" value="ECO:0007669"/>
    <property type="project" value="Ensembl"/>
</dbReference>
<dbReference type="GeneTree" id="ENSGT00940000156511"/>
<dbReference type="EMBL" id="AGCU01063428">
    <property type="status" value="NOT_ANNOTATED_CDS"/>
    <property type="molecule type" value="Genomic_DNA"/>
</dbReference>
<dbReference type="InterPro" id="IPR013783">
    <property type="entry name" value="Ig-like_fold"/>
</dbReference>
<evidence type="ECO:0000256" key="9">
    <source>
        <dbReference type="ARBA" id="ARBA00023319"/>
    </source>
</evidence>
<dbReference type="GO" id="GO:1904646">
    <property type="term" value="P:cellular response to amyloid-beta"/>
    <property type="evidence" value="ECO:0007669"/>
    <property type="project" value="Ensembl"/>
</dbReference>
<dbReference type="STRING" id="13735.ENSPSIP00000012253"/>
<dbReference type="Ensembl" id="ENSPSIT00000012312.1">
    <property type="protein sequence ID" value="ENSPSIP00000012253.1"/>
    <property type="gene ID" value="ENSPSIG00000011008.1"/>
</dbReference>
<name>K7FW43_PELSI</name>
<dbReference type="Proteomes" id="UP000007267">
    <property type="component" value="Unassembled WGS sequence"/>
</dbReference>
<dbReference type="SUPFAM" id="SSF48726">
    <property type="entry name" value="Immunoglobulin"/>
    <property type="match status" value="5"/>
</dbReference>
<dbReference type="SMART" id="SM00408">
    <property type="entry name" value="IGc2"/>
    <property type="match status" value="4"/>
</dbReference>
<dbReference type="GO" id="GO:0098631">
    <property type="term" value="F:cell adhesion mediator activity"/>
    <property type="evidence" value="ECO:0007669"/>
    <property type="project" value="Ensembl"/>
</dbReference>
<feature type="domain" description="Ig-like" evidence="11">
    <location>
        <begin position="236"/>
        <end position="320"/>
    </location>
</feature>
<evidence type="ECO:0000256" key="2">
    <source>
        <dbReference type="ARBA" id="ARBA00022475"/>
    </source>
</evidence>
<dbReference type="Pfam" id="PF05790">
    <property type="entry name" value="C2-set"/>
    <property type="match status" value="1"/>
</dbReference>
<dbReference type="InterPro" id="IPR036179">
    <property type="entry name" value="Ig-like_dom_sf"/>
</dbReference>
<evidence type="ECO:0000256" key="8">
    <source>
        <dbReference type="ARBA" id="ARBA00023180"/>
    </source>
</evidence>
<dbReference type="AlphaFoldDB" id="K7FW43"/>
<evidence type="ECO:0000256" key="7">
    <source>
        <dbReference type="ARBA" id="ARBA00023157"/>
    </source>
</evidence>
<evidence type="ECO:0000313" key="13">
    <source>
        <dbReference type="Proteomes" id="UP000007267"/>
    </source>
</evidence>
<proteinExistence type="predicted"/>
<dbReference type="Pfam" id="PF13927">
    <property type="entry name" value="Ig_3"/>
    <property type="match status" value="2"/>
</dbReference>
<dbReference type="InterPro" id="IPR007110">
    <property type="entry name" value="Ig-like_dom"/>
</dbReference>
<reference evidence="12" key="4">
    <citation type="submission" date="2025-09" db="UniProtKB">
        <authorList>
            <consortium name="Ensembl"/>
        </authorList>
    </citation>
    <scope>IDENTIFICATION</scope>
</reference>
<dbReference type="InterPro" id="IPR003989">
    <property type="entry name" value="VCAM-1"/>
</dbReference>
<keyword evidence="4" id="KW-0677">Repeat</keyword>
<dbReference type="GO" id="GO:0005783">
    <property type="term" value="C:endoplasmic reticulum"/>
    <property type="evidence" value="ECO:0007669"/>
    <property type="project" value="Ensembl"/>
</dbReference>
<dbReference type="PANTHER" id="PTHR13771">
    <property type="entry name" value="INTERCELLULAR ADHESION MOLECULE"/>
    <property type="match status" value="1"/>
</dbReference>
<dbReference type="SMART" id="SM00409">
    <property type="entry name" value="IG"/>
    <property type="match status" value="4"/>
</dbReference>
<comment type="subcellular location">
    <subcellularLocation>
        <location evidence="1">Cell membrane</location>
        <topology evidence="1">Single-pass type I membrane protein</topology>
    </subcellularLocation>
</comment>
<evidence type="ECO:0000313" key="12">
    <source>
        <dbReference type="Ensembl" id="ENSPSIP00000012253.1"/>
    </source>
</evidence>
<keyword evidence="2" id="KW-1003">Cell membrane</keyword>
<dbReference type="InterPro" id="IPR003598">
    <property type="entry name" value="Ig_sub2"/>
</dbReference>
<evidence type="ECO:0000256" key="5">
    <source>
        <dbReference type="ARBA" id="ARBA00022989"/>
    </source>
</evidence>
<evidence type="ECO:0000256" key="10">
    <source>
        <dbReference type="SAM" id="Phobius"/>
    </source>
</evidence>
<dbReference type="InterPro" id="IPR008424">
    <property type="entry name" value="Ig_C2-set"/>
</dbReference>
<dbReference type="GO" id="GO:0042102">
    <property type="term" value="P:positive regulation of T cell proliferation"/>
    <property type="evidence" value="ECO:0007669"/>
    <property type="project" value="Ensembl"/>
</dbReference>
<dbReference type="PANTHER" id="PTHR13771:SF14">
    <property type="entry name" value="VASCULAR CELL ADHESION PROTEIN 1"/>
    <property type="match status" value="1"/>
</dbReference>
<dbReference type="GO" id="GO:0005769">
    <property type="term" value="C:early endosome"/>
    <property type="evidence" value="ECO:0007669"/>
    <property type="project" value="Ensembl"/>
</dbReference>
<organism evidence="12 13">
    <name type="scientific">Pelodiscus sinensis</name>
    <name type="common">Chinese softshell turtle</name>
    <name type="synonym">Trionyx sinensis</name>
    <dbReference type="NCBI Taxonomy" id="13735"/>
    <lineage>
        <taxon>Eukaryota</taxon>
        <taxon>Metazoa</taxon>
        <taxon>Chordata</taxon>
        <taxon>Craniata</taxon>
        <taxon>Vertebrata</taxon>
        <taxon>Euteleostomi</taxon>
        <taxon>Archelosauria</taxon>
        <taxon>Testudinata</taxon>
        <taxon>Testudines</taxon>
        <taxon>Cryptodira</taxon>
        <taxon>Trionychia</taxon>
        <taxon>Trionychidae</taxon>
        <taxon>Pelodiscus</taxon>
    </lineage>
</organism>
<keyword evidence="6 10" id="KW-0472">Membrane</keyword>
<evidence type="ECO:0000256" key="4">
    <source>
        <dbReference type="ARBA" id="ARBA00022737"/>
    </source>
</evidence>
<keyword evidence="13" id="KW-1185">Reference proteome</keyword>
<dbReference type="GO" id="GO:0022614">
    <property type="term" value="P:membrane to membrane docking"/>
    <property type="evidence" value="ECO:0007669"/>
    <property type="project" value="Ensembl"/>
</dbReference>
<dbReference type="GO" id="GO:0009897">
    <property type="term" value="C:external side of plasma membrane"/>
    <property type="evidence" value="ECO:0007669"/>
    <property type="project" value="Ensembl"/>
</dbReference>
<dbReference type="GO" id="GO:0005615">
    <property type="term" value="C:extracellular space"/>
    <property type="evidence" value="ECO:0007669"/>
    <property type="project" value="Ensembl"/>
</dbReference>
<dbReference type="GO" id="GO:0034113">
    <property type="term" value="P:heterotypic cell-cell adhesion"/>
    <property type="evidence" value="ECO:0007669"/>
    <property type="project" value="Ensembl"/>
</dbReference>
<dbReference type="eggNOG" id="ENOG502QSKQ">
    <property type="taxonomic scope" value="Eukaryota"/>
</dbReference>
<dbReference type="GO" id="GO:0008131">
    <property type="term" value="F:primary methylamine oxidase activity"/>
    <property type="evidence" value="ECO:0007669"/>
    <property type="project" value="Ensembl"/>
</dbReference>
<accession>K7FW43</accession>
<keyword evidence="9" id="KW-0393">Immunoglobulin domain</keyword>
<reference evidence="13" key="2">
    <citation type="journal article" date="2013" name="Nat. Genet.">
        <title>The draft genomes of soft-shell turtle and green sea turtle yield insights into the development and evolution of the turtle-specific body plan.</title>
        <authorList>
            <person name="Wang Z."/>
            <person name="Pascual-Anaya J."/>
            <person name="Zadissa A."/>
            <person name="Li W."/>
            <person name="Niimura Y."/>
            <person name="Huang Z."/>
            <person name="Li C."/>
            <person name="White S."/>
            <person name="Xiong Z."/>
            <person name="Fang D."/>
            <person name="Wang B."/>
            <person name="Ming Y."/>
            <person name="Chen Y."/>
            <person name="Zheng Y."/>
            <person name="Kuraku S."/>
            <person name="Pignatelli M."/>
            <person name="Herrero J."/>
            <person name="Beal K."/>
            <person name="Nozawa M."/>
            <person name="Li Q."/>
            <person name="Wang J."/>
            <person name="Zhang H."/>
            <person name="Yu L."/>
            <person name="Shigenobu S."/>
            <person name="Wang J."/>
            <person name="Liu J."/>
            <person name="Flicek P."/>
            <person name="Searle S."/>
            <person name="Wang J."/>
            <person name="Kuratani S."/>
            <person name="Yin Y."/>
            <person name="Aken B."/>
            <person name="Zhang G."/>
            <person name="Irie N."/>
        </authorList>
    </citation>
    <scope>NUCLEOTIDE SEQUENCE [LARGE SCALE GENOMIC DNA]</scope>
    <source>
        <strain evidence="13">Daiwa-1</strain>
    </source>
</reference>
<dbReference type="InterPro" id="IPR003599">
    <property type="entry name" value="Ig_sub"/>
</dbReference>
<feature type="domain" description="Ig-like" evidence="11">
    <location>
        <begin position="23"/>
        <end position="122"/>
    </location>
</feature>
<dbReference type="GO" id="GO:0005178">
    <property type="term" value="F:integrin binding"/>
    <property type="evidence" value="ECO:0007669"/>
    <property type="project" value="Ensembl"/>
</dbReference>
<evidence type="ECO:0000256" key="3">
    <source>
        <dbReference type="ARBA" id="ARBA00022692"/>
    </source>
</evidence>
<reference evidence="12" key="3">
    <citation type="submission" date="2025-08" db="UniProtKB">
        <authorList>
            <consortium name="Ensembl"/>
        </authorList>
    </citation>
    <scope>IDENTIFICATION</scope>
</reference>
<feature type="domain" description="Ig-like" evidence="11">
    <location>
        <begin position="490"/>
        <end position="572"/>
    </location>
</feature>
<feature type="domain" description="Ig-like" evidence="11">
    <location>
        <begin position="404"/>
        <end position="488"/>
    </location>
</feature>
<protein>
    <submittedName>
        <fullName evidence="12">Vascular cell adhesion molecule 1</fullName>
    </submittedName>
</protein>
<dbReference type="Pfam" id="PF07679">
    <property type="entry name" value="I-set"/>
    <property type="match status" value="2"/>
</dbReference>
<dbReference type="GO" id="GO:0033631">
    <property type="term" value="P:cell-cell adhesion mediated by integrin"/>
    <property type="evidence" value="ECO:0007669"/>
    <property type="project" value="Ensembl"/>
</dbReference>
<dbReference type="GO" id="GO:0007160">
    <property type="term" value="P:cell-matrix adhesion"/>
    <property type="evidence" value="ECO:0007669"/>
    <property type="project" value="Ensembl"/>
</dbReference>
<keyword evidence="3 10" id="KW-0812">Transmembrane</keyword>
<dbReference type="PROSITE" id="PS50835">
    <property type="entry name" value="IG_LIKE"/>
    <property type="match status" value="4"/>
</dbReference>
<dbReference type="GO" id="GO:0009308">
    <property type="term" value="P:amine metabolic process"/>
    <property type="evidence" value="ECO:0007669"/>
    <property type="project" value="Ensembl"/>
</dbReference>
<reference evidence="13" key="1">
    <citation type="submission" date="2011-10" db="EMBL/GenBank/DDBJ databases">
        <authorList>
            <consortium name="Soft-shell Turtle Genome Consortium"/>
        </authorList>
    </citation>
    <scope>NUCLEOTIDE SEQUENCE [LARGE SCALE GENOMIC DNA]</scope>
    <source>
        <strain evidence="13">Daiwa-1</strain>
    </source>
</reference>
<dbReference type="InterPro" id="IPR013098">
    <property type="entry name" value="Ig_I-set"/>
</dbReference>
<sequence>MSFLAFFIVQHLQKFRQMGRIIPSATVLLLVFVTSNAFEIHLTPEHKVAVQLGKKLELICHSRDCESPEFSWRTQFDNPLGGTTNNTRSSSVLTMDPVDLKNEHEYVCSATCDNVKKEKNIKVDVYSFSSDPVIEFSTPLYVGEKASITCIVHRVYPSDRLEMQLEKDGSVLAKKDFSAEEITETTEIKSLTWTFIPTFEDIGKEITCVAELPIDDMEFEPKKRHISQRLSVNFGPQNTNITVSPSNTVTQGETLMLTCRTTSNPSARIVWRKELSDSSVQHIIDNETLIIPHTLMSDSGLFICEAINDAMNKTERTTVVISVQGMSLQDSDVAGLMKHNISVSCGEAPASSWNSLQDQSLTASIQIRKPKQMGLINTLTTHYYFANYFSFNRKSFLFFSAAAPRITEFSIQPSTAVEEGDNVTILCSVESNPAARIVLRRKSDSEDTVLYSEHGIVHIPSVTFLHAGTYECEAKNALGESKMAAALNGPRNTTVSVTPSNSVKEGEAVTMTCSSNGNPSPEISWAKQLTNGKSQFLSKDATLTINNVKADDWGLYECVGVNQFGREKKTVELIVQVPSQNTAELIYPSDNVDEGENATIMSTTSSNPLPQISLPKVQSSNTTILSSQNGSSTLYSDTENYTSTYLIAIDNEAGNNTDVIDTVVIAIVKKKDYIIPVIVVLSCLSAMAVPALSILVYVSRKAKINGSYSIVNAPKPCV</sequence>
<dbReference type="GO" id="GO:0002102">
    <property type="term" value="C:podosome"/>
    <property type="evidence" value="ECO:0007669"/>
    <property type="project" value="Ensembl"/>
</dbReference>
<dbReference type="GO" id="GO:0006954">
    <property type="term" value="P:inflammatory response"/>
    <property type="evidence" value="ECO:0007669"/>
    <property type="project" value="Ensembl"/>
</dbReference>
<dbReference type="GO" id="GO:0071065">
    <property type="term" value="C:alpha9-beta1 integrin-vascular cell adhesion molecule-1 complex"/>
    <property type="evidence" value="ECO:0007669"/>
    <property type="project" value="Ensembl"/>
</dbReference>
<dbReference type="GO" id="GO:0005794">
    <property type="term" value="C:Golgi apparatus"/>
    <property type="evidence" value="ECO:0007669"/>
    <property type="project" value="Ensembl"/>
</dbReference>
<evidence type="ECO:0000256" key="6">
    <source>
        <dbReference type="ARBA" id="ARBA00023136"/>
    </source>
</evidence>
<dbReference type="InterPro" id="IPR047012">
    <property type="entry name" value="ICAM_VCAM"/>
</dbReference>
<dbReference type="GO" id="GO:0007157">
    <property type="term" value="P:heterophilic cell-cell adhesion via plasma membrane cell adhesion molecules"/>
    <property type="evidence" value="ECO:0007669"/>
    <property type="project" value="Ensembl"/>
</dbReference>
<dbReference type="HOGENOM" id="CLU_022321_0_0_1"/>
<keyword evidence="5 10" id="KW-1133">Transmembrane helix</keyword>